<proteinExistence type="predicted"/>
<dbReference type="RefSeq" id="WP_236087774.1">
    <property type="nucleotide sequence ID" value="NZ_JAKGSG010000012.1"/>
</dbReference>
<gene>
    <name evidence="3" type="ORF">L1785_03635</name>
</gene>
<protein>
    <submittedName>
        <fullName evidence="3">Uncharacterized protein</fullName>
    </submittedName>
</protein>
<evidence type="ECO:0000313" key="3">
    <source>
        <dbReference type="EMBL" id="MCF4120061.1"/>
    </source>
</evidence>
<evidence type="ECO:0000256" key="1">
    <source>
        <dbReference type="SAM" id="MobiDB-lite"/>
    </source>
</evidence>
<keyword evidence="2" id="KW-0472">Membrane</keyword>
<organism evidence="3 4">
    <name type="scientific">Antribacter soli</name>
    <dbReference type="NCBI Taxonomy" id="2910976"/>
    <lineage>
        <taxon>Bacteria</taxon>
        <taxon>Bacillati</taxon>
        <taxon>Actinomycetota</taxon>
        <taxon>Actinomycetes</taxon>
        <taxon>Micrococcales</taxon>
        <taxon>Promicromonosporaceae</taxon>
        <taxon>Antribacter</taxon>
    </lineage>
</organism>
<evidence type="ECO:0000256" key="2">
    <source>
        <dbReference type="SAM" id="Phobius"/>
    </source>
</evidence>
<keyword evidence="2" id="KW-0812">Transmembrane</keyword>
<reference evidence="3" key="1">
    <citation type="submission" date="2022-01" db="EMBL/GenBank/DDBJ databases">
        <title>Antribacter sp. nov., isolated from Guizhou of China.</title>
        <authorList>
            <person name="Chengliang C."/>
            <person name="Ya Z."/>
        </authorList>
    </citation>
    <scope>NUCLEOTIDE SEQUENCE</scope>
    <source>
        <strain evidence="3">KLBMP 9083</strain>
    </source>
</reference>
<feature type="transmembrane region" description="Helical" evidence="2">
    <location>
        <begin position="34"/>
        <end position="54"/>
    </location>
</feature>
<dbReference type="Proteomes" id="UP001165405">
    <property type="component" value="Unassembled WGS sequence"/>
</dbReference>
<evidence type="ECO:0000313" key="4">
    <source>
        <dbReference type="Proteomes" id="UP001165405"/>
    </source>
</evidence>
<name>A0AA41U648_9MICO</name>
<sequence>MNAFLLLAAADPSPNPTGGTLRPGLTETDVSPGLIGFLVTFAIAAACVLLFVSLTKHLRKARRNAEDLGLPVERRQSIGFRRDDEASAPAEGGNGPRGDAARGGEAPGSEEADGGRGVSGG</sequence>
<feature type="region of interest" description="Disordered" evidence="1">
    <location>
        <begin position="62"/>
        <end position="121"/>
    </location>
</feature>
<dbReference type="AlphaFoldDB" id="A0AA41U648"/>
<keyword evidence="2" id="KW-1133">Transmembrane helix</keyword>
<keyword evidence="4" id="KW-1185">Reference proteome</keyword>
<dbReference type="EMBL" id="JAKGSG010000012">
    <property type="protein sequence ID" value="MCF4120061.1"/>
    <property type="molecule type" value="Genomic_DNA"/>
</dbReference>
<feature type="compositionally biased region" description="Basic and acidic residues" evidence="1">
    <location>
        <begin position="72"/>
        <end position="85"/>
    </location>
</feature>
<comment type="caution">
    <text evidence="3">The sequence shown here is derived from an EMBL/GenBank/DDBJ whole genome shotgun (WGS) entry which is preliminary data.</text>
</comment>
<accession>A0AA41U648</accession>